<dbReference type="GO" id="GO:0006355">
    <property type="term" value="P:regulation of DNA-templated transcription"/>
    <property type="evidence" value="ECO:0007669"/>
    <property type="project" value="TreeGrafter"/>
</dbReference>
<dbReference type="RefSeq" id="XP_007915237.1">
    <property type="nucleotide sequence ID" value="XM_007917046.1"/>
</dbReference>
<keyword evidence="4" id="KW-1185">Reference proteome</keyword>
<proteinExistence type="predicted"/>
<organism evidence="3 4">
    <name type="scientific">Phaeoacremonium minimum (strain UCR-PA7)</name>
    <name type="common">Esca disease fungus</name>
    <name type="synonym">Togninia minima</name>
    <dbReference type="NCBI Taxonomy" id="1286976"/>
    <lineage>
        <taxon>Eukaryota</taxon>
        <taxon>Fungi</taxon>
        <taxon>Dikarya</taxon>
        <taxon>Ascomycota</taxon>
        <taxon>Pezizomycotina</taxon>
        <taxon>Sordariomycetes</taxon>
        <taxon>Sordariomycetidae</taxon>
        <taxon>Togniniales</taxon>
        <taxon>Togniniaceae</taxon>
        <taxon>Phaeoacremonium</taxon>
    </lineage>
</organism>
<sequence length="196" mass="21634">MSFPKGEGLDKALELLKSIKPKKILSTIKPPVMPGMPTQPIDPPSEGSTAPEANPPENLTITLKGLNSMHQVEKTSILYAPPEDKLGFLQNFGEKIQALFKEAGLMIEDSRPLLLHATIVNMIYVKGGRQKGSKARGKWDKSVIDNARGILDRYEDYIWMKDVPVEKIAICRMGAKPSVVDGVEDAAYEVEAEIDF</sequence>
<dbReference type="GO" id="GO:0006307">
    <property type="term" value="P:DNA alkylation repair"/>
    <property type="evidence" value="ECO:0007669"/>
    <property type="project" value="InterPro"/>
</dbReference>
<dbReference type="InterPro" id="IPR019510">
    <property type="entry name" value="AKAP7-like_phosphoesterase"/>
</dbReference>
<dbReference type="KEGG" id="tmn:UCRPA7_4490"/>
<evidence type="ECO:0000313" key="4">
    <source>
        <dbReference type="Proteomes" id="UP000014074"/>
    </source>
</evidence>
<gene>
    <name evidence="3" type="ORF">UCRPA7_4490</name>
</gene>
<feature type="domain" description="A-kinase anchor protein 7-like phosphoesterase" evidence="2">
    <location>
        <begin position="57"/>
        <end position="195"/>
    </location>
</feature>
<dbReference type="EMBL" id="KB933118">
    <property type="protein sequence ID" value="EOO00076.1"/>
    <property type="molecule type" value="Genomic_DNA"/>
</dbReference>
<evidence type="ECO:0000259" key="2">
    <source>
        <dbReference type="Pfam" id="PF10469"/>
    </source>
</evidence>
<dbReference type="InterPro" id="IPR009210">
    <property type="entry name" value="ASCC1"/>
</dbReference>
<dbReference type="PANTHER" id="PTHR13360">
    <property type="entry name" value="ACTIVATING SIGNAL COINTEGRATOR 1 COMPLEX SUBUNIT 1"/>
    <property type="match status" value="1"/>
</dbReference>
<dbReference type="AlphaFoldDB" id="R8BKY7"/>
<feature type="region of interest" description="Disordered" evidence="1">
    <location>
        <begin position="28"/>
        <end position="57"/>
    </location>
</feature>
<evidence type="ECO:0000313" key="3">
    <source>
        <dbReference type="EMBL" id="EOO00076.1"/>
    </source>
</evidence>
<evidence type="ECO:0000256" key="1">
    <source>
        <dbReference type="SAM" id="MobiDB-lite"/>
    </source>
</evidence>
<name>R8BKY7_PHAM7</name>
<dbReference type="GeneID" id="19324946"/>
<dbReference type="Proteomes" id="UP000014074">
    <property type="component" value="Unassembled WGS sequence"/>
</dbReference>
<accession>R8BKY7</accession>
<dbReference type="GO" id="GO:0005634">
    <property type="term" value="C:nucleus"/>
    <property type="evidence" value="ECO:0007669"/>
    <property type="project" value="TreeGrafter"/>
</dbReference>
<dbReference type="eggNOG" id="KOG2814">
    <property type="taxonomic scope" value="Eukaryota"/>
</dbReference>
<dbReference type="OrthoDB" id="277832at2759"/>
<dbReference type="Pfam" id="PF10469">
    <property type="entry name" value="AKAP7_NLS"/>
    <property type="match status" value="1"/>
</dbReference>
<dbReference type="Gene3D" id="3.90.1140.10">
    <property type="entry name" value="Cyclic phosphodiesterase"/>
    <property type="match status" value="1"/>
</dbReference>
<dbReference type="PANTHER" id="PTHR13360:SF1">
    <property type="entry name" value="ACTIVATING SIGNAL COINTEGRATOR 1 COMPLEX SUBUNIT 1"/>
    <property type="match status" value="1"/>
</dbReference>
<protein>
    <recommendedName>
        <fullName evidence="2">A-kinase anchor protein 7-like phosphoesterase domain-containing protein</fullName>
    </recommendedName>
</protein>
<reference evidence="4" key="1">
    <citation type="journal article" date="2013" name="Genome Announc.">
        <title>Draft genome sequence of the ascomycete Phaeoacremonium aleophilum strain UCR-PA7, a causal agent of the esca disease complex in grapevines.</title>
        <authorList>
            <person name="Blanco-Ulate B."/>
            <person name="Rolshausen P."/>
            <person name="Cantu D."/>
        </authorList>
    </citation>
    <scope>NUCLEOTIDE SEQUENCE [LARGE SCALE GENOMIC DNA]</scope>
    <source>
        <strain evidence="4">UCR-PA7</strain>
    </source>
</reference>
<dbReference type="HOGENOM" id="CLU_038379_0_0_1"/>